<evidence type="ECO:0000313" key="3">
    <source>
        <dbReference type="Proteomes" id="UP000054911"/>
    </source>
</evidence>
<dbReference type="RefSeq" id="WP_061173661.1">
    <property type="nucleotide sequence ID" value="NZ_FCOE02000003.1"/>
</dbReference>
<evidence type="ECO:0000256" key="1">
    <source>
        <dbReference type="SAM" id="Phobius"/>
    </source>
</evidence>
<evidence type="ECO:0000313" key="2">
    <source>
        <dbReference type="EMBL" id="SAK47448.1"/>
    </source>
</evidence>
<proteinExistence type="predicted"/>
<dbReference type="OrthoDB" id="2489132at2"/>
<gene>
    <name evidence="2" type="ORF">AWB80_01104</name>
</gene>
<organism evidence="2 3">
    <name type="scientific">Caballeronia pedi</name>
    <dbReference type="NCBI Taxonomy" id="1777141"/>
    <lineage>
        <taxon>Bacteria</taxon>
        <taxon>Pseudomonadati</taxon>
        <taxon>Pseudomonadota</taxon>
        <taxon>Betaproteobacteria</taxon>
        <taxon>Burkholderiales</taxon>
        <taxon>Burkholderiaceae</taxon>
        <taxon>Caballeronia</taxon>
    </lineage>
</organism>
<keyword evidence="3" id="KW-1185">Reference proteome</keyword>
<keyword evidence="1" id="KW-0812">Transmembrane</keyword>
<dbReference type="EMBL" id="FCOE02000003">
    <property type="protein sequence ID" value="SAK47448.1"/>
    <property type="molecule type" value="Genomic_DNA"/>
</dbReference>
<name>A0A157ZPK5_9BURK</name>
<dbReference type="AlphaFoldDB" id="A0A157ZPK5"/>
<protein>
    <submittedName>
        <fullName evidence="2">Uncharacterized protein</fullName>
    </submittedName>
</protein>
<comment type="caution">
    <text evidence="2">The sequence shown here is derived from an EMBL/GenBank/DDBJ whole genome shotgun (WGS) entry which is preliminary data.</text>
</comment>
<feature type="transmembrane region" description="Helical" evidence="1">
    <location>
        <begin position="12"/>
        <end position="33"/>
    </location>
</feature>
<reference evidence="2" key="1">
    <citation type="submission" date="2016-01" db="EMBL/GenBank/DDBJ databases">
        <authorList>
            <person name="Peeters C."/>
        </authorList>
    </citation>
    <scope>NUCLEOTIDE SEQUENCE [LARGE SCALE GENOMIC DNA]</scope>
    <source>
        <strain evidence="2">LMG 29323</strain>
    </source>
</reference>
<sequence>MLIAQMRQSESDLLMLVVTISLAMLSIAARLGLHFVRGKNENLTRSLCPRLFDPPTTPRQH</sequence>
<dbReference type="Proteomes" id="UP000054911">
    <property type="component" value="Unassembled WGS sequence"/>
</dbReference>
<keyword evidence="1" id="KW-0472">Membrane</keyword>
<keyword evidence="1" id="KW-1133">Transmembrane helix</keyword>
<accession>A0A157ZPK5</accession>